<dbReference type="PROSITE" id="PS51898">
    <property type="entry name" value="TYR_RECOMBINASE"/>
    <property type="match status" value="1"/>
</dbReference>
<dbReference type="SUPFAM" id="SSF56349">
    <property type="entry name" value="DNA breaking-rejoining enzymes"/>
    <property type="match status" value="1"/>
</dbReference>
<dbReference type="EMBL" id="JBHUCP010000001">
    <property type="protein sequence ID" value="MFD1528295.1"/>
    <property type="molecule type" value="Genomic_DNA"/>
</dbReference>
<dbReference type="InterPro" id="IPR013762">
    <property type="entry name" value="Integrase-like_cat_sf"/>
</dbReference>
<evidence type="ECO:0000259" key="2">
    <source>
        <dbReference type="PROSITE" id="PS51898"/>
    </source>
</evidence>
<accession>A0ABW4FC44</accession>
<proteinExistence type="predicted"/>
<dbReference type="InterPro" id="IPR011010">
    <property type="entry name" value="DNA_brk_join_enz"/>
</dbReference>
<evidence type="ECO:0000313" key="4">
    <source>
        <dbReference type="Proteomes" id="UP001597145"/>
    </source>
</evidence>
<organism evidence="3 4">
    <name type="scientific">Pseudonocardia aurantiaca</name>
    <dbReference type="NCBI Taxonomy" id="75290"/>
    <lineage>
        <taxon>Bacteria</taxon>
        <taxon>Bacillati</taxon>
        <taxon>Actinomycetota</taxon>
        <taxon>Actinomycetes</taxon>
        <taxon>Pseudonocardiales</taxon>
        <taxon>Pseudonocardiaceae</taxon>
        <taxon>Pseudonocardia</taxon>
    </lineage>
</organism>
<feature type="domain" description="Tyr recombinase" evidence="2">
    <location>
        <begin position="1"/>
        <end position="139"/>
    </location>
</feature>
<keyword evidence="4" id="KW-1185">Reference proteome</keyword>
<reference evidence="4" key="1">
    <citation type="journal article" date="2019" name="Int. J. Syst. Evol. Microbiol.">
        <title>The Global Catalogue of Microorganisms (GCM) 10K type strain sequencing project: providing services to taxonomists for standard genome sequencing and annotation.</title>
        <authorList>
            <consortium name="The Broad Institute Genomics Platform"/>
            <consortium name="The Broad Institute Genome Sequencing Center for Infectious Disease"/>
            <person name="Wu L."/>
            <person name="Ma J."/>
        </authorList>
    </citation>
    <scope>NUCLEOTIDE SEQUENCE [LARGE SCALE GENOMIC DNA]</scope>
    <source>
        <strain evidence="4">JCM 12165</strain>
    </source>
</reference>
<evidence type="ECO:0000313" key="3">
    <source>
        <dbReference type="EMBL" id="MFD1528295.1"/>
    </source>
</evidence>
<dbReference type="Proteomes" id="UP001597145">
    <property type="component" value="Unassembled WGS sequence"/>
</dbReference>
<comment type="caution">
    <text evidence="3">The sequence shown here is derived from an EMBL/GenBank/DDBJ whole genome shotgun (WGS) entry which is preliminary data.</text>
</comment>
<keyword evidence="1" id="KW-0233">DNA recombination</keyword>
<dbReference type="Gene3D" id="1.10.443.10">
    <property type="entry name" value="Intergrase catalytic core"/>
    <property type="match status" value="1"/>
</dbReference>
<protein>
    <submittedName>
        <fullName evidence="3">Tyrosine-type recombinase/integrase</fullName>
    </submittedName>
</protein>
<dbReference type="InterPro" id="IPR002104">
    <property type="entry name" value="Integrase_catalytic"/>
</dbReference>
<gene>
    <name evidence="3" type="ORF">ACFSCY_02465</name>
</gene>
<evidence type="ECO:0000256" key="1">
    <source>
        <dbReference type="ARBA" id="ARBA00023172"/>
    </source>
</evidence>
<name>A0ABW4FC44_9PSEU</name>
<dbReference type="RefSeq" id="WP_343972818.1">
    <property type="nucleotide sequence ID" value="NZ_BAAAJG010000003.1"/>
</dbReference>
<dbReference type="Pfam" id="PF00589">
    <property type="entry name" value="Phage_integrase"/>
    <property type="match status" value="1"/>
</dbReference>
<sequence length="173" mass="18609">MNTTFVSHGALIRRPPFAALPRSRCRRLRASPSPLRPRCGSCRATRTVVGTPKDHERREVPVPTFLVDELATHVFDAAAERAGVGDVTPHGLRHTAASLAIAAGATVVLVQRMLGHSSPSVTLNVYSHLFADDLDTVADRLHQAKINSDADQVRTGRPVSVLPTIKAGDRDAV</sequence>